<dbReference type="CDD" id="cd06261">
    <property type="entry name" value="TM_PBP2"/>
    <property type="match status" value="1"/>
</dbReference>
<feature type="transmembrane region" description="Helical" evidence="7">
    <location>
        <begin position="114"/>
        <end position="134"/>
    </location>
</feature>
<evidence type="ECO:0000256" key="6">
    <source>
        <dbReference type="ARBA" id="ARBA00023136"/>
    </source>
</evidence>
<dbReference type="AlphaFoldDB" id="A0A0P6Y5U0"/>
<evidence type="ECO:0000256" key="3">
    <source>
        <dbReference type="ARBA" id="ARBA00022475"/>
    </source>
</evidence>
<evidence type="ECO:0000256" key="5">
    <source>
        <dbReference type="ARBA" id="ARBA00022989"/>
    </source>
</evidence>
<accession>A0A0P6Y5U0</accession>
<dbReference type="InterPro" id="IPR035906">
    <property type="entry name" value="MetI-like_sf"/>
</dbReference>
<reference evidence="9 10" key="1">
    <citation type="submission" date="2015-07" db="EMBL/GenBank/DDBJ databases">
        <title>Whole genome sequence of Thermanaerothrix daxensis DSM 23592.</title>
        <authorList>
            <person name="Hemp J."/>
            <person name="Ward L.M."/>
            <person name="Pace L.A."/>
            <person name="Fischer W.W."/>
        </authorList>
    </citation>
    <scope>NUCLEOTIDE SEQUENCE [LARGE SCALE GENOMIC DNA]</scope>
    <source>
        <strain evidence="9 10">GNS-1</strain>
    </source>
</reference>
<dbReference type="Pfam" id="PF00528">
    <property type="entry name" value="BPD_transp_1"/>
    <property type="match status" value="1"/>
</dbReference>
<feature type="transmembrane region" description="Helical" evidence="7">
    <location>
        <begin position="20"/>
        <end position="43"/>
    </location>
</feature>
<name>A0A0P6Y5U0_9CHLR</name>
<gene>
    <name evidence="9" type="ORF">SE15_06550</name>
</gene>
<dbReference type="STRING" id="869279.SE15_06550"/>
<evidence type="ECO:0000313" key="9">
    <source>
        <dbReference type="EMBL" id="KPL84837.1"/>
    </source>
</evidence>
<keyword evidence="6 7" id="KW-0472">Membrane</keyword>
<evidence type="ECO:0000256" key="4">
    <source>
        <dbReference type="ARBA" id="ARBA00022692"/>
    </source>
</evidence>
<keyword evidence="5 7" id="KW-1133">Transmembrane helix</keyword>
<comment type="subcellular location">
    <subcellularLocation>
        <location evidence="1 7">Cell membrane</location>
        <topology evidence="1 7">Multi-pass membrane protein</topology>
    </subcellularLocation>
</comment>
<dbReference type="Gene3D" id="1.10.3720.10">
    <property type="entry name" value="MetI-like"/>
    <property type="match status" value="1"/>
</dbReference>
<protein>
    <recommendedName>
        <fullName evidence="8">ABC transmembrane type-1 domain-containing protein</fullName>
    </recommendedName>
</protein>
<keyword evidence="2 7" id="KW-0813">Transport</keyword>
<evidence type="ECO:0000256" key="7">
    <source>
        <dbReference type="RuleBase" id="RU363032"/>
    </source>
</evidence>
<evidence type="ECO:0000256" key="1">
    <source>
        <dbReference type="ARBA" id="ARBA00004651"/>
    </source>
</evidence>
<dbReference type="SUPFAM" id="SSF161098">
    <property type="entry name" value="MetI-like"/>
    <property type="match status" value="1"/>
</dbReference>
<keyword evidence="10" id="KW-1185">Reference proteome</keyword>
<dbReference type="InterPro" id="IPR000515">
    <property type="entry name" value="MetI-like"/>
</dbReference>
<dbReference type="GO" id="GO:0005886">
    <property type="term" value="C:plasma membrane"/>
    <property type="evidence" value="ECO:0007669"/>
    <property type="project" value="UniProtKB-SubCell"/>
</dbReference>
<dbReference type="OrthoDB" id="9809527at2"/>
<evidence type="ECO:0000259" key="8">
    <source>
        <dbReference type="PROSITE" id="PS50928"/>
    </source>
</evidence>
<evidence type="ECO:0000313" key="10">
    <source>
        <dbReference type="Proteomes" id="UP000050544"/>
    </source>
</evidence>
<keyword evidence="3" id="KW-1003">Cell membrane</keyword>
<proteinExistence type="inferred from homology"/>
<feature type="domain" description="ABC transmembrane type-1" evidence="8">
    <location>
        <begin position="77"/>
        <end position="291"/>
    </location>
</feature>
<sequence length="302" mass="34113">MRAKNLYRPISDNPQVLGLLLTLPALIAILAVVFFPIVSSFWLSLHQKDLSRPQFDAFIGLKNYFNLLHDSRYLNSLWVTLRFSLTSVILEVVLGVSTALVLNQRFVGRGFVRGLMILPWAMPSIVNAAMWKWIYNADYGALNALLTQLHLIDSYKIWLADPKWATILIILANVWKETPFTVILVLAALQTIPEDLYEAARVDGASAWRSFLHITLPLIAPVLMVAAMLQFIWGFQTFELVYVVTGGGPFSTTELTTLRIYATTFRSLRFGYGAAMAYLTSLAILIPAVFYIRSAYRRVVEM</sequence>
<dbReference type="Proteomes" id="UP000050544">
    <property type="component" value="Unassembled WGS sequence"/>
</dbReference>
<dbReference type="GO" id="GO:0055085">
    <property type="term" value="P:transmembrane transport"/>
    <property type="evidence" value="ECO:0007669"/>
    <property type="project" value="InterPro"/>
</dbReference>
<dbReference type="PROSITE" id="PS50928">
    <property type="entry name" value="ABC_TM1"/>
    <property type="match status" value="1"/>
</dbReference>
<comment type="caution">
    <text evidence="9">The sequence shown here is derived from an EMBL/GenBank/DDBJ whole genome shotgun (WGS) entry which is preliminary data.</text>
</comment>
<comment type="similarity">
    <text evidence="7">Belongs to the binding-protein-dependent transport system permease family.</text>
</comment>
<feature type="transmembrane region" description="Helical" evidence="7">
    <location>
        <begin position="270"/>
        <end position="292"/>
    </location>
</feature>
<evidence type="ECO:0000256" key="2">
    <source>
        <dbReference type="ARBA" id="ARBA00022448"/>
    </source>
</evidence>
<dbReference type="PANTHER" id="PTHR43005:SF1">
    <property type="entry name" value="SPERMIDINE_PUTRESCINE TRANSPORT SYSTEM PERMEASE PROTEIN"/>
    <property type="match status" value="1"/>
</dbReference>
<feature type="transmembrane region" description="Helical" evidence="7">
    <location>
        <begin position="210"/>
        <end position="233"/>
    </location>
</feature>
<dbReference type="PATRIC" id="fig|869279.4.peg.1318"/>
<feature type="transmembrane region" description="Helical" evidence="7">
    <location>
        <begin position="77"/>
        <end position="102"/>
    </location>
</feature>
<dbReference type="EMBL" id="LGKO01000002">
    <property type="protein sequence ID" value="KPL84837.1"/>
    <property type="molecule type" value="Genomic_DNA"/>
</dbReference>
<dbReference type="PANTHER" id="PTHR43005">
    <property type="entry name" value="BLR7065 PROTEIN"/>
    <property type="match status" value="1"/>
</dbReference>
<organism evidence="9 10">
    <name type="scientific">Thermanaerothrix daxensis</name>
    <dbReference type="NCBI Taxonomy" id="869279"/>
    <lineage>
        <taxon>Bacteria</taxon>
        <taxon>Bacillati</taxon>
        <taxon>Chloroflexota</taxon>
        <taxon>Anaerolineae</taxon>
        <taxon>Anaerolineales</taxon>
        <taxon>Anaerolineaceae</taxon>
        <taxon>Thermanaerothrix</taxon>
    </lineage>
</organism>
<keyword evidence="4 7" id="KW-0812">Transmembrane</keyword>
<feature type="transmembrane region" description="Helical" evidence="7">
    <location>
        <begin position="164"/>
        <end position="189"/>
    </location>
</feature>